<gene>
    <name evidence="3" type="ORF">BT93_L3538</name>
</gene>
<dbReference type="Gene3D" id="3.40.50.1110">
    <property type="entry name" value="SGNH hydrolase"/>
    <property type="match status" value="1"/>
</dbReference>
<accession>A0A8T0CHA8</accession>
<organism evidence="3 4">
    <name type="scientific">Corymbia citriodora subsp. variegata</name>
    <dbReference type="NCBI Taxonomy" id="360336"/>
    <lineage>
        <taxon>Eukaryota</taxon>
        <taxon>Viridiplantae</taxon>
        <taxon>Streptophyta</taxon>
        <taxon>Embryophyta</taxon>
        <taxon>Tracheophyta</taxon>
        <taxon>Spermatophyta</taxon>
        <taxon>Magnoliopsida</taxon>
        <taxon>eudicotyledons</taxon>
        <taxon>Gunneridae</taxon>
        <taxon>Pentapetalae</taxon>
        <taxon>rosids</taxon>
        <taxon>malvids</taxon>
        <taxon>Myrtales</taxon>
        <taxon>Myrtaceae</taxon>
        <taxon>Myrtoideae</taxon>
        <taxon>Eucalypteae</taxon>
        <taxon>Corymbia</taxon>
    </lineage>
</organism>
<dbReference type="AlphaFoldDB" id="A0A8T0CHA8"/>
<evidence type="ECO:0000256" key="2">
    <source>
        <dbReference type="SAM" id="SignalP"/>
    </source>
</evidence>
<dbReference type="PANTHER" id="PTHR45966:SF1">
    <property type="entry name" value="GDSL ESTERASE_LIPASE 1-RELATED"/>
    <property type="match status" value="1"/>
</dbReference>
<reference evidence="3" key="1">
    <citation type="submission" date="2020-05" db="EMBL/GenBank/DDBJ databases">
        <title>WGS assembly of Corymbia citriodora subspecies variegata.</title>
        <authorList>
            <person name="Barry K."/>
            <person name="Hundley H."/>
            <person name="Shu S."/>
            <person name="Jenkins J."/>
            <person name="Grimwood J."/>
            <person name="Baten A."/>
        </authorList>
    </citation>
    <scope>NUCLEOTIDE SEQUENCE</scope>
    <source>
        <strain evidence="3">CV2-018</strain>
    </source>
</reference>
<evidence type="ECO:0008006" key="5">
    <source>
        <dbReference type="Google" id="ProtNLM"/>
    </source>
</evidence>
<feature type="chain" id="PRO_5035939361" description="GDSL esterase/lipase" evidence="2">
    <location>
        <begin position="24"/>
        <end position="91"/>
    </location>
</feature>
<dbReference type="GO" id="GO:0016298">
    <property type="term" value="F:lipase activity"/>
    <property type="evidence" value="ECO:0007669"/>
    <property type="project" value="TreeGrafter"/>
</dbReference>
<keyword evidence="4" id="KW-1185">Reference proteome</keyword>
<dbReference type="OrthoDB" id="1600564at2759"/>
<comment type="caution">
    <text evidence="3">The sequence shown here is derived from an EMBL/GenBank/DDBJ whole genome shotgun (WGS) entry which is preliminary data.</text>
</comment>
<dbReference type="PANTHER" id="PTHR45966">
    <property type="entry name" value="GDSL-LIKE LIPASE/ACYLHYDROLASE"/>
    <property type="match status" value="1"/>
</dbReference>
<sequence>MWTPTLHVTLFTVLASLFVSTRCDNWSRKDVALSIFGDSVNDAGTNNYINTTADFRANFTPYGETFFRYPTGRFSNGRLIVDFIGNFYFAG</sequence>
<dbReference type="Gramene" id="rna-gnl|WGS:JABURB|Cocit.L3538.1">
    <property type="protein sequence ID" value="cds-KAF7846957.1"/>
    <property type="gene ID" value="gene-BT93_L3538"/>
</dbReference>
<dbReference type="InterPro" id="IPR044552">
    <property type="entry name" value="GLIP1-5/GLL25"/>
</dbReference>
<proteinExistence type="predicted"/>
<dbReference type="Proteomes" id="UP000806378">
    <property type="component" value="Unassembled WGS sequence"/>
</dbReference>
<evidence type="ECO:0000256" key="1">
    <source>
        <dbReference type="ARBA" id="ARBA00022729"/>
    </source>
</evidence>
<keyword evidence="1 2" id="KW-0732">Signal</keyword>
<name>A0A8T0CHA8_CORYI</name>
<dbReference type="InterPro" id="IPR036514">
    <property type="entry name" value="SGNH_hydro_sf"/>
</dbReference>
<dbReference type="EMBL" id="MU091478">
    <property type="protein sequence ID" value="KAF7846957.1"/>
    <property type="molecule type" value="Genomic_DNA"/>
</dbReference>
<protein>
    <recommendedName>
        <fullName evidence="5">GDSL esterase/lipase</fullName>
    </recommendedName>
</protein>
<feature type="signal peptide" evidence="2">
    <location>
        <begin position="1"/>
        <end position="23"/>
    </location>
</feature>
<evidence type="ECO:0000313" key="4">
    <source>
        <dbReference type="Proteomes" id="UP000806378"/>
    </source>
</evidence>
<evidence type="ECO:0000313" key="3">
    <source>
        <dbReference type="EMBL" id="KAF7846957.1"/>
    </source>
</evidence>